<feature type="domain" description="DUF4780" evidence="2">
    <location>
        <begin position="137"/>
        <end position="308"/>
    </location>
</feature>
<dbReference type="PhylomeDB" id="E2B2I5"/>
<dbReference type="AlphaFoldDB" id="E2B2I5"/>
<dbReference type="Pfam" id="PF16012">
    <property type="entry name" value="DUF4780"/>
    <property type="match status" value="1"/>
</dbReference>
<reference evidence="3 4" key="1">
    <citation type="journal article" date="2010" name="Science">
        <title>Genomic comparison of the ants Camponotus floridanus and Harpegnathos saltator.</title>
        <authorList>
            <person name="Bonasio R."/>
            <person name="Zhang G."/>
            <person name="Ye C."/>
            <person name="Mutti N.S."/>
            <person name="Fang X."/>
            <person name="Qin N."/>
            <person name="Donahue G."/>
            <person name="Yang P."/>
            <person name="Li Q."/>
            <person name="Li C."/>
            <person name="Zhang P."/>
            <person name="Huang Z."/>
            <person name="Berger S.L."/>
            <person name="Reinberg D."/>
            <person name="Wang J."/>
            <person name="Liebig J."/>
        </authorList>
    </citation>
    <scope>NUCLEOTIDE SEQUENCE [LARGE SCALE GENOMIC DNA]</scope>
    <source>
        <strain evidence="3 4">R22 G/1</strain>
    </source>
</reference>
<dbReference type="InParanoid" id="E2B2I5"/>
<feature type="region of interest" description="Disordered" evidence="1">
    <location>
        <begin position="1"/>
        <end position="71"/>
    </location>
</feature>
<evidence type="ECO:0000313" key="3">
    <source>
        <dbReference type="EMBL" id="EFN90100.1"/>
    </source>
</evidence>
<dbReference type="EMBL" id="GL445145">
    <property type="protein sequence ID" value="EFN90100.1"/>
    <property type="molecule type" value="Genomic_DNA"/>
</dbReference>
<gene>
    <name evidence="3" type="ORF">EAI_16094</name>
</gene>
<evidence type="ECO:0000259" key="2">
    <source>
        <dbReference type="Pfam" id="PF16012"/>
    </source>
</evidence>
<keyword evidence="4" id="KW-1185">Reference proteome</keyword>
<protein>
    <recommendedName>
        <fullName evidence="2">DUF4780 domain-containing protein</fullName>
    </recommendedName>
</protein>
<feature type="compositionally biased region" description="Polar residues" evidence="1">
    <location>
        <begin position="34"/>
        <end position="45"/>
    </location>
</feature>
<organism evidence="4">
    <name type="scientific">Harpegnathos saltator</name>
    <name type="common">Jerdon's jumping ant</name>
    <dbReference type="NCBI Taxonomy" id="610380"/>
    <lineage>
        <taxon>Eukaryota</taxon>
        <taxon>Metazoa</taxon>
        <taxon>Ecdysozoa</taxon>
        <taxon>Arthropoda</taxon>
        <taxon>Hexapoda</taxon>
        <taxon>Insecta</taxon>
        <taxon>Pterygota</taxon>
        <taxon>Neoptera</taxon>
        <taxon>Endopterygota</taxon>
        <taxon>Hymenoptera</taxon>
        <taxon>Apocrita</taxon>
        <taxon>Aculeata</taxon>
        <taxon>Formicoidea</taxon>
        <taxon>Formicidae</taxon>
        <taxon>Ponerinae</taxon>
        <taxon>Ponerini</taxon>
        <taxon>Harpegnathos</taxon>
    </lineage>
</organism>
<evidence type="ECO:0000256" key="1">
    <source>
        <dbReference type="SAM" id="MobiDB-lite"/>
    </source>
</evidence>
<evidence type="ECO:0000313" key="4">
    <source>
        <dbReference type="Proteomes" id="UP000008237"/>
    </source>
</evidence>
<dbReference type="Proteomes" id="UP000008237">
    <property type="component" value="Unassembled WGS sequence"/>
</dbReference>
<dbReference type="InterPro" id="IPR031961">
    <property type="entry name" value="DUF4780"/>
</dbReference>
<feature type="compositionally biased region" description="Polar residues" evidence="1">
    <location>
        <begin position="1"/>
        <end position="16"/>
    </location>
</feature>
<dbReference type="OMA" id="DELPKRH"/>
<feature type="compositionally biased region" description="Basic residues" evidence="1">
    <location>
        <begin position="47"/>
        <end position="66"/>
    </location>
</feature>
<proteinExistence type="predicted"/>
<sequence>MQSGQKDSKSNSSATLPSMAASYGARAEMRETNRLGQKSSESQTRLPAKRRRVRMSGAARRRRKKQREAMKEAERTAFLALSASISGGLATAARNVSTAGPSLKYARNREMDEYSPDAPPVKRLKIDDEKPHDQATSDLREIAVVPVDYPDKKLDANEVALIRRLIKLRILGLANGTKTPTFKAAWEWEGTLIFGCNDEHTRDWLKSFMSEIIVKEKVPVRALPADELFGRHHVVVHVEDPEMSVKESLEFLHRQNKELLVNEWVIACRKSRDAVRSHFSALVSGRSLKVLEGLSFKPFCGLSQVTVKLLKKERMKEDPGYVAES</sequence>
<dbReference type="OrthoDB" id="7701168at2759"/>
<accession>E2B2I5</accession>
<name>E2B2I5_HARSA</name>